<evidence type="ECO:0000256" key="4">
    <source>
        <dbReference type="ARBA" id="ARBA00022475"/>
    </source>
</evidence>
<sequence length="482" mass="53367">MLESFDAVLLARIQFAFTVSFHFLFPAFTIGLASYLAVLNSLWLWTKDHKYLDLFRYWVKIFALAFAMGVVSGIVMSYQFGTNWSVFSDRAGPVIGAPMAYEVLSAFFLEAGFLGIMLFGRERVGPGLHMVATAMVALGTFFSAFWILSVNSWMQTPAGYSIDPDTGQFLPENFWEIIFNPSFPYRLMHTVTAAYLTTAFIVGGVAAYHLLRRRRRREQPSEATKTMFSMAMWMAAIVAPVQIFLGDLHGLNTLEHQSVKVMAMEGHYESHPNGAPLYLFGIPNDETQTLDYAIGIPNLSSLILKHHWDAPLDGLDTIPDEDQPPVGIVFWSFRIMVALGFAMMGVGLWSLWARWRGRLFEAPWLHRAALAMSPSGLIAVLAGWVTTEVGRQPYTVYGLLRTSESAAPLDAAAVGTSLVAFIVIYFAVFGAGTFYILRLMGHPPVFGEPKLGEVVKGPIRTAGITPAPEEAVRRPNAVNPGE</sequence>
<keyword evidence="10 12" id="KW-0408">Iron</keyword>
<evidence type="ECO:0000256" key="6">
    <source>
        <dbReference type="ARBA" id="ARBA00022692"/>
    </source>
</evidence>
<evidence type="ECO:0000256" key="12">
    <source>
        <dbReference type="PIRNR" id="PIRNR006446"/>
    </source>
</evidence>
<dbReference type="RefSeq" id="WP_147100932.1">
    <property type="nucleotide sequence ID" value="NZ_JBHUFH010000034.1"/>
</dbReference>
<evidence type="ECO:0000256" key="5">
    <source>
        <dbReference type="ARBA" id="ARBA00022617"/>
    </source>
</evidence>
<dbReference type="AlphaFoldDB" id="A0A5C6RSU0"/>
<dbReference type="EMBL" id="VOPL01000010">
    <property type="protein sequence ID" value="TXB65025.1"/>
    <property type="molecule type" value="Genomic_DNA"/>
</dbReference>
<dbReference type="PIRSF" id="PIRSF006446">
    <property type="entry name" value="Cyt_quinol_oxidase_1"/>
    <property type="match status" value="1"/>
</dbReference>
<keyword evidence="4 12" id="KW-1003">Cell membrane</keyword>
<evidence type="ECO:0000256" key="10">
    <source>
        <dbReference type="ARBA" id="ARBA00023004"/>
    </source>
</evidence>
<dbReference type="Pfam" id="PF01654">
    <property type="entry name" value="Cyt_bd_oxida_I"/>
    <property type="match status" value="1"/>
</dbReference>
<keyword evidence="9 12" id="KW-1133">Transmembrane helix</keyword>
<keyword evidence="3 12" id="KW-0813">Transport</keyword>
<dbReference type="GO" id="GO:0016682">
    <property type="term" value="F:oxidoreductase activity, acting on diphenols and related substances as donors, oxygen as acceptor"/>
    <property type="evidence" value="ECO:0007669"/>
    <property type="project" value="TreeGrafter"/>
</dbReference>
<dbReference type="GO" id="GO:0019646">
    <property type="term" value="P:aerobic electron transport chain"/>
    <property type="evidence" value="ECO:0007669"/>
    <property type="project" value="InterPro"/>
</dbReference>
<organism evidence="13 14">
    <name type="scientific">Paracoccus aurantiacus</name>
    <dbReference type="NCBI Taxonomy" id="2599412"/>
    <lineage>
        <taxon>Bacteria</taxon>
        <taxon>Pseudomonadati</taxon>
        <taxon>Pseudomonadota</taxon>
        <taxon>Alphaproteobacteria</taxon>
        <taxon>Rhodobacterales</taxon>
        <taxon>Paracoccaceae</taxon>
        <taxon>Paracoccus</taxon>
    </lineage>
</organism>
<evidence type="ECO:0000313" key="14">
    <source>
        <dbReference type="Proteomes" id="UP000321562"/>
    </source>
</evidence>
<evidence type="ECO:0000256" key="11">
    <source>
        <dbReference type="ARBA" id="ARBA00023136"/>
    </source>
</evidence>
<proteinExistence type="inferred from homology"/>
<dbReference type="GO" id="GO:0020037">
    <property type="term" value="F:heme binding"/>
    <property type="evidence" value="ECO:0007669"/>
    <property type="project" value="TreeGrafter"/>
</dbReference>
<evidence type="ECO:0000313" key="13">
    <source>
        <dbReference type="EMBL" id="TXB65025.1"/>
    </source>
</evidence>
<evidence type="ECO:0000256" key="2">
    <source>
        <dbReference type="ARBA" id="ARBA00009819"/>
    </source>
</evidence>
<feature type="transmembrane region" description="Helical" evidence="12">
    <location>
        <begin position="364"/>
        <end position="385"/>
    </location>
</feature>
<dbReference type="Proteomes" id="UP000321562">
    <property type="component" value="Unassembled WGS sequence"/>
</dbReference>
<name>A0A5C6RSU0_9RHOB</name>
<evidence type="ECO:0000256" key="1">
    <source>
        <dbReference type="ARBA" id="ARBA00004651"/>
    </source>
</evidence>
<dbReference type="PANTHER" id="PTHR30365">
    <property type="entry name" value="CYTOCHROME D UBIQUINOL OXIDASE"/>
    <property type="match status" value="1"/>
</dbReference>
<accession>A0A5C6RSU0</accession>
<evidence type="ECO:0000256" key="9">
    <source>
        <dbReference type="ARBA" id="ARBA00022989"/>
    </source>
</evidence>
<feature type="transmembrane region" description="Helical" evidence="12">
    <location>
        <begin position="20"/>
        <end position="45"/>
    </location>
</feature>
<comment type="subcellular location">
    <subcellularLocation>
        <location evidence="12">Cell inner membrane</location>
    </subcellularLocation>
    <subcellularLocation>
        <location evidence="1">Cell membrane</location>
        <topology evidence="1">Multi-pass membrane protein</topology>
    </subcellularLocation>
</comment>
<dbReference type="GO" id="GO:0009055">
    <property type="term" value="F:electron transfer activity"/>
    <property type="evidence" value="ECO:0007669"/>
    <property type="project" value="UniProtKB-UniRule"/>
</dbReference>
<feature type="transmembrane region" description="Helical" evidence="12">
    <location>
        <begin position="328"/>
        <end position="352"/>
    </location>
</feature>
<dbReference type="OrthoDB" id="9807042at2"/>
<dbReference type="PANTHER" id="PTHR30365:SF14">
    <property type="entry name" value="CYTOCHROME BD MENAQUINOL OXIDASE SUBUNIT I-RELATED"/>
    <property type="match status" value="1"/>
</dbReference>
<evidence type="ECO:0000256" key="7">
    <source>
        <dbReference type="ARBA" id="ARBA00022723"/>
    </source>
</evidence>
<dbReference type="GO" id="GO:0046872">
    <property type="term" value="F:metal ion binding"/>
    <property type="evidence" value="ECO:0007669"/>
    <property type="project" value="UniProtKB-UniRule"/>
</dbReference>
<feature type="transmembrane region" description="Helical" evidence="12">
    <location>
        <begin position="127"/>
        <end position="148"/>
    </location>
</feature>
<keyword evidence="11 12" id="KW-0472">Membrane</keyword>
<reference evidence="13 14" key="1">
    <citation type="submission" date="2019-08" db="EMBL/GenBank/DDBJ databases">
        <authorList>
            <person name="Ye J."/>
        </authorList>
    </citation>
    <scope>NUCLEOTIDE SEQUENCE [LARGE SCALE GENOMIC DNA]</scope>
    <source>
        <strain evidence="13 14">TK008</strain>
    </source>
</reference>
<keyword evidence="14" id="KW-1185">Reference proteome</keyword>
<comment type="caution">
    <text evidence="13">The sequence shown here is derived from an EMBL/GenBank/DDBJ whole genome shotgun (WGS) entry which is preliminary data.</text>
</comment>
<evidence type="ECO:0000256" key="3">
    <source>
        <dbReference type="ARBA" id="ARBA00022448"/>
    </source>
</evidence>
<feature type="transmembrane region" description="Helical" evidence="12">
    <location>
        <begin position="100"/>
        <end position="120"/>
    </location>
</feature>
<protein>
    <submittedName>
        <fullName evidence="13">Cytochrome ubiquinol oxidase subunit I</fullName>
    </submittedName>
</protein>
<keyword evidence="6 12" id="KW-0812">Transmembrane</keyword>
<dbReference type="InterPro" id="IPR002585">
    <property type="entry name" value="Cyt-d_ubiquinol_oxidase_su_1"/>
</dbReference>
<comment type="similarity">
    <text evidence="2 12">Belongs to the cytochrome ubiquinol oxidase subunit 1 family.</text>
</comment>
<keyword evidence="5 12" id="KW-0349">Heme</keyword>
<keyword evidence="8 12" id="KW-0249">Electron transport</keyword>
<evidence type="ECO:0000256" key="8">
    <source>
        <dbReference type="ARBA" id="ARBA00022982"/>
    </source>
</evidence>
<dbReference type="GO" id="GO:0070069">
    <property type="term" value="C:cytochrome complex"/>
    <property type="evidence" value="ECO:0007669"/>
    <property type="project" value="UniProtKB-UniRule"/>
</dbReference>
<feature type="transmembrane region" description="Helical" evidence="12">
    <location>
        <begin position="57"/>
        <end position="80"/>
    </location>
</feature>
<gene>
    <name evidence="13" type="ORF">FQV27_17110</name>
</gene>
<feature type="transmembrane region" description="Helical" evidence="12">
    <location>
        <begin position="192"/>
        <end position="211"/>
    </location>
</feature>
<feature type="transmembrane region" description="Helical" evidence="12">
    <location>
        <begin position="223"/>
        <end position="245"/>
    </location>
</feature>
<feature type="transmembrane region" description="Helical" evidence="12">
    <location>
        <begin position="411"/>
        <end position="437"/>
    </location>
</feature>
<keyword evidence="7 12" id="KW-0479">Metal-binding</keyword>
<dbReference type="GO" id="GO:0005886">
    <property type="term" value="C:plasma membrane"/>
    <property type="evidence" value="ECO:0007669"/>
    <property type="project" value="UniProtKB-SubCell"/>
</dbReference>